<evidence type="ECO:0000256" key="1">
    <source>
        <dbReference type="SAM" id="MobiDB-lite"/>
    </source>
</evidence>
<dbReference type="EMBL" id="CAVMBE010000068">
    <property type="protein sequence ID" value="CAK4032683.1"/>
    <property type="molecule type" value="Genomic_DNA"/>
</dbReference>
<sequence>MWHDTAIELWLQQVSGPGPTFPPGRKRALTEMSGNARTPTTKRFKTQHDFNILSDAAGDEQPDQATPKPLAGSALNVIPEFEQPSPPKSLPSRASSSHADLSSGHVSAISSRGSKRKQPGDPPSSRSASPTKRTLFDSHVTRDSLPNLLEIPGAFGQLARAMDGVSNGFAVLATRFDGWYKELSTGQTARDSLMFEDEGTRTRARLGDDPPLSEVLRLRKRAKRNARILCSEPSWNSFVHSVVLDMAVRLSTYHERVICEDITRAPISQAEVENPSQRISKQVDYCIALELEDELLVALRDAGVKTLNHTLDFGVAFNPISVSIETKPASENGTEGTLQLQTWAQAQMDFLRSRLHKAGRSHVSLPILPLVMVQGHQWWVYYFVEHPRSAGQARIKQSLYTGHLFGRTDTTLGIYELIAGLHHLIEWSECQYRPWFLENILYPILDPQP</sequence>
<dbReference type="Pfam" id="PF20516">
    <property type="entry name" value="PDDEXK_12"/>
    <property type="match status" value="1"/>
</dbReference>
<organism evidence="3 4">
    <name type="scientific">Lecanosticta acicola</name>
    <dbReference type="NCBI Taxonomy" id="111012"/>
    <lineage>
        <taxon>Eukaryota</taxon>
        <taxon>Fungi</taxon>
        <taxon>Dikarya</taxon>
        <taxon>Ascomycota</taxon>
        <taxon>Pezizomycotina</taxon>
        <taxon>Dothideomycetes</taxon>
        <taxon>Dothideomycetidae</taxon>
        <taxon>Mycosphaerellales</taxon>
        <taxon>Mycosphaerellaceae</taxon>
        <taxon>Lecanosticta</taxon>
    </lineage>
</organism>
<evidence type="ECO:0000313" key="3">
    <source>
        <dbReference type="EMBL" id="CAK4032683.1"/>
    </source>
</evidence>
<gene>
    <name evidence="3" type="ORF">LECACI_7A007841</name>
</gene>
<keyword evidence="4" id="KW-1185">Reference proteome</keyword>
<dbReference type="AlphaFoldDB" id="A0AAI8Z577"/>
<feature type="compositionally biased region" description="Low complexity" evidence="1">
    <location>
        <begin position="92"/>
        <end position="107"/>
    </location>
</feature>
<accession>A0AAI8Z577</accession>
<name>A0AAI8Z577_9PEZI</name>
<protein>
    <recommendedName>
        <fullName evidence="2">PD-(D/E)XK nuclease-like domain-containing protein</fullName>
    </recommendedName>
</protein>
<dbReference type="Proteomes" id="UP001296104">
    <property type="component" value="Unassembled WGS sequence"/>
</dbReference>
<dbReference type="InterPro" id="IPR046797">
    <property type="entry name" value="PDDEXK_12"/>
</dbReference>
<feature type="region of interest" description="Disordered" evidence="1">
    <location>
        <begin position="15"/>
        <end position="139"/>
    </location>
</feature>
<evidence type="ECO:0000259" key="2">
    <source>
        <dbReference type="Pfam" id="PF20516"/>
    </source>
</evidence>
<feature type="domain" description="PD-(D/E)XK nuclease-like" evidence="2">
    <location>
        <begin position="191"/>
        <end position="433"/>
    </location>
</feature>
<evidence type="ECO:0000313" key="4">
    <source>
        <dbReference type="Proteomes" id="UP001296104"/>
    </source>
</evidence>
<reference evidence="3" key="1">
    <citation type="submission" date="2023-11" db="EMBL/GenBank/DDBJ databases">
        <authorList>
            <person name="Alioto T."/>
            <person name="Alioto T."/>
            <person name="Gomez Garrido J."/>
        </authorList>
    </citation>
    <scope>NUCLEOTIDE SEQUENCE</scope>
</reference>
<comment type="caution">
    <text evidence="3">The sequence shown here is derived from an EMBL/GenBank/DDBJ whole genome shotgun (WGS) entry which is preliminary data.</text>
</comment>
<proteinExistence type="predicted"/>